<dbReference type="InterPro" id="IPR015422">
    <property type="entry name" value="PyrdxlP-dep_Trfase_small"/>
</dbReference>
<dbReference type="SUPFAM" id="SSF53383">
    <property type="entry name" value="PLP-dependent transferases"/>
    <property type="match status" value="1"/>
</dbReference>
<dbReference type="CDD" id="cd00609">
    <property type="entry name" value="AAT_like"/>
    <property type="match status" value="1"/>
</dbReference>
<dbReference type="InterPro" id="IPR051446">
    <property type="entry name" value="HTH_trans_reg/aminotransferase"/>
</dbReference>
<name>A0ABV5ARX9_9BACL</name>
<proteinExistence type="inferred from homology"/>
<dbReference type="Proteomes" id="UP001580346">
    <property type="component" value="Unassembled WGS sequence"/>
</dbReference>
<reference evidence="9 10" key="1">
    <citation type="submission" date="2024-09" db="EMBL/GenBank/DDBJ databases">
        <title>Paenibacillus zeirhizospherea sp. nov., isolated from surface of the maize (Zea mays) roots in a horticulture field, Hungary.</title>
        <authorList>
            <person name="Marton D."/>
            <person name="Farkas M."/>
            <person name="Bedics A."/>
            <person name="Toth E."/>
            <person name="Tancsics A."/>
            <person name="Boka K."/>
            <person name="Maroti G."/>
            <person name="Kriszt B."/>
            <person name="Cserhati M."/>
        </authorList>
    </citation>
    <scope>NUCLEOTIDE SEQUENCE [LARGE SCALE GENOMIC DNA]</scope>
    <source>
        <strain evidence="9 10">KCTC 33519</strain>
    </source>
</reference>
<keyword evidence="10" id="KW-1185">Reference proteome</keyword>
<sequence length="475" mass="54401">MTFKTFFQADAATRLYEQVMDYIQVRIERGEWKEHEKLPSVRRLSEELGVHRLTVFRAYQELKNKDKIYVKDKSGYYVQPANGQKDREPADDPVYGSWLQADNLARIHAIQVDYQFSKSLIDPALLPNRFWAELMVNMFREYPRLPGTYSTVQGDAELREELAAHFSNTGLFHLTADELLITSGGQQAIDVTARTLIRPGDRVLVERPAYGPAMEIFRRQGARLLTADIRPDGYDMERIEQCMRTEKPRLFYINPTFHNPTGFTVPAAQRKLLPELAERYGCVILEDDSTYDIHFGYKTPPPVFTYATTGHVIYIRSYSKYVAPGLRIAAVACRGDHLPGLLAAKSLTDNGSPLLNQKLFLQYFRSPRMQQHLEKLCTALQLRKEAMERCLADSGWTWHSPAGGLNLWVQLPRQVDMRRFLQAALAQSVSFIPGHVFDPLGSAENPHIRLSYPFANEGQIREGMQRLLSVYESIH</sequence>
<dbReference type="CDD" id="cd07377">
    <property type="entry name" value="WHTH_GntR"/>
    <property type="match status" value="1"/>
</dbReference>
<keyword evidence="3 9" id="KW-0808">Transferase</keyword>
<evidence type="ECO:0000256" key="5">
    <source>
        <dbReference type="ARBA" id="ARBA00023015"/>
    </source>
</evidence>
<dbReference type="Gene3D" id="1.10.10.10">
    <property type="entry name" value="Winged helix-like DNA-binding domain superfamily/Winged helix DNA-binding domain"/>
    <property type="match status" value="1"/>
</dbReference>
<dbReference type="PROSITE" id="PS50949">
    <property type="entry name" value="HTH_GNTR"/>
    <property type="match status" value="1"/>
</dbReference>
<dbReference type="GO" id="GO:0008483">
    <property type="term" value="F:transaminase activity"/>
    <property type="evidence" value="ECO:0007669"/>
    <property type="project" value="UniProtKB-KW"/>
</dbReference>
<dbReference type="Gene3D" id="3.90.1150.10">
    <property type="entry name" value="Aspartate Aminotransferase, domain 1"/>
    <property type="match status" value="1"/>
</dbReference>
<dbReference type="InterPro" id="IPR015421">
    <property type="entry name" value="PyrdxlP-dep_Trfase_major"/>
</dbReference>
<evidence type="ECO:0000256" key="6">
    <source>
        <dbReference type="ARBA" id="ARBA00023125"/>
    </source>
</evidence>
<dbReference type="SMART" id="SM00345">
    <property type="entry name" value="HTH_GNTR"/>
    <property type="match status" value="1"/>
</dbReference>
<keyword evidence="5" id="KW-0805">Transcription regulation</keyword>
<dbReference type="RefSeq" id="WP_375354908.1">
    <property type="nucleotide sequence ID" value="NZ_JBHHMI010000006.1"/>
</dbReference>
<comment type="cofactor">
    <cofactor evidence="1">
        <name>pyridoxal 5'-phosphate</name>
        <dbReference type="ChEBI" id="CHEBI:597326"/>
    </cofactor>
</comment>
<accession>A0ABV5ARX9</accession>
<evidence type="ECO:0000256" key="1">
    <source>
        <dbReference type="ARBA" id="ARBA00001933"/>
    </source>
</evidence>
<dbReference type="Gene3D" id="3.40.640.10">
    <property type="entry name" value="Type I PLP-dependent aspartate aminotransferase-like (Major domain)"/>
    <property type="match status" value="1"/>
</dbReference>
<dbReference type="InterPro" id="IPR036388">
    <property type="entry name" value="WH-like_DNA-bd_sf"/>
</dbReference>
<dbReference type="PANTHER" id="PTHR46577:SF2">
    <property type="entry name" value="TRANSCRIPTIONAL REGULATORY PROTEIN"/>
    <property type="match status" value="1"/>
</dbReference>
<dbReference type="SUPFAM" id="SSF46785">
    <property type="entry name" value="Winged helix' DNA-binding domain"/>
    <property type="match status" value="1"/>
</dbReference>
<dbReference type="PANTHER" id="PTHR46577">
    <property type="entry name" value="HTH-TYPE TRANSCRIPTIONAL REGULATORY PROTEIN GABR"/>
    <property type="match status" value="1"/>
</dbReference>
<keyword evidence="3 9" id="KW-0032">Aminotransferase</keyword>
<evidence type="ECO:0000259" key="8">
    <source>
        <dbReference type="PROSITE" id="PS50949"/>
    </source>
</evidence>
<dbReference type="InterPro" id="IPR015424">
    <property type="entry name" value="PyrdxlP-dep_Trfase"/>
</dbReference>
<evidence type="ECO:0000256" key="3">
    <source>
        <dbReference type="ARBA" id="ARBA00022576"/>
    </source>
</evidence>
<evidence type="ECO:0000256" key="2">
    <source>
        <dbReference type="ARBA" id="ARBA00005384"/>
    </source>
</evidence>
<dbReference type="Pfam" id="PF00392">
    <property type="entry name" value="GntR"/>
    <property type="match status" value="1"/>
</dbReference>
<dbReference type="EMBL" id="JBHHMI010000006">
    <property type="protein sequence ID" value="MFB5266947.1"/>
    <property type="molecule type" value="Genomic_DNA"/>
</dbReference>
<keyword evidence="7" id="KW-0804">Transcription</keyword>
<evidence type="ECO:0000256" key="7">
    <source>
        <dbReference type="ARBA" id="ARBA00023163"/>
    </source>
</evidence>
<dbReference type="InterPro" id="IPR004839">
    <property type="entry name" value="Aminotransferase_I/II_large"/>
</dbReference>
<keyword evidence="6" id="KW-0238">DNA-binding</keyword>
<evidence type="ECO:0000313" key="9">
    <source>
        <dbReference type="EMBL" id="MFB5266947.1"/>
    </source>
</evidence>
<gene>
    <name evidence="9" type="ORF">ACE41H_09115</name>
</gene>
<feature type="domain" description="HTH gntR-type" evidence="8">
    <location>
        <begin position="13"/>
        <end position="81"/>
    </location>
</feature>
<comment type="similarity">
    <text evidence="2">In the C-terminal section; belongs to the class-I pyridoxal-phosphate-dependent aminotransferase family.</text>
</comment>
<protein>
    <submittedName>
        <fullName evidence="9">PLP-dependent aminotransferase family protein</fullName>
    </submittedName>
</protein>
<evidence type="ECO:0000313" key="10">
    <source>
        <dbReference type="Proteomes" id="UP001580346"/>
    </source>
</evidence>
<dbReference type="InterPro" id="IPR000524">
    <property type="entry name" value="Tscrpt_reg_HTH_GntR"/>
</dbReference>
<comment type="caution">
    <text evidence="9">The sequence shown here is derived from an EMBL/GenBank/DDBJ whole genome shotgun (WGS) entry which is preliminary data.</text>
</comment>
<dbReference type="InterPro" id="IPR036390">
    <property type="entry name" value="WH_DNA-bd_sf"/>
</dbReference>
<evidence type="ECO:0000256" key="4">
    <source>
        <dbReference type="ARBA" id="ARBA00022898"/>
    </source>
</evidence>
<keyword evidence="4" id="KW-0663">Pyridoxal phosphate</keyword>
<organism evidence="9 10">
    <name type="scientific">Paenibacillus enshidis</name>
    <dbReference type="NCBI Taxonomy" id="1458439"/>
    <lineage>
        <taxon>Bacteria</taxon>
        <taxon>Bacillati</taxon>
        <taxon>Bacillota</taxon>
        <taxon>Bacilli</taxon>
        <taxon>Bacillales</taxon>
        <taxon>Paenibacillaceae</taxon>
        <taxon>Paenibacillus</taxon>
    </lineage>
</organism>
<dbReference type="Pfam" id="PF00155">
    <property type="entry name" value="Aminotran_1_2"/>
    <property type="match status" value="1"/>
</dbReference>